<name>A0A1G9I2S9_9ACTN</name>
<dbReference type="STRING" id="380244.SAMN05216298_2978"/>
<protein>
    <recommendedName>
        <fullName evidence="3">Non-homologous end joining protein Ku</fullName>
    </recommendedName>
</protein>
<keyword evidence="3" id="KW-0234">DNA repair</keyword>
<dbReference type="GO" id="GO:0003690">
    <property type="term" value="F:double-stranded DNA binding"/>
    <property type="evidence" value="ECO:0007669"/>
    <property type="project" value="UniProtKB-UniRule"/>
</dbReference>
<evidence type="ECO:0000259" key="5">
    <source>
        <dbReference type="SMART" id="SM00559"/>
    </source>
</evidence>
<evidence type="ECO:0000256" key="4">
    <source>
        <dbReference type="SAM" id="MobiDB-lite"/>
    </source>
</evidence>
<keyword evidence="1 3" id="KW-0238">DNA-binding</keyword>
<keyword evidence="3" id="KW-0227">DNA damage</keyword>
<dbReference type="SUPFAM" id="SSF100939">
    <property type="entry name" value="SPOC domain-like"/>
    <property type="match status" value="1"/>
</dbReference>
<dbReference type="EMBL" id="FNGF01000004">
    <property type="protein sequence ID" value="SDL19123.1"/>
    <property type="molecule type" value="Genomic_DNA"/>
</dbReference>
<evidence type="ECO:0000256" key="2">
    <source>
        <dbReference type="ARBA" id="ARBA00023172"/>
    </source>
</evidence>
<dbReference type="InterPro" id="IPR016194">
    <property type="entry name" value="SPOC-like_C_dom_sf"/>
</dbReference>
<dbReference type="OrthoDB" id="9795084at2"/>
<sequence>MPGGIWSGTIAFGLVSIPVKLHTATSSHDPSLHQYHAEDGGRIRYWKVCELDEEVVPPDEIVKGVEVDDEIVMLDDDDLAELPVSSSKTAEVVEFVPAEQIDPIHYEKSYYAEPAEGAEKPYVLLRQALLDADKLAIVRITLRRRETLAVLRPRDELLVVHTMLWPDEIRKPQFATVAGEARKQELAMAGTLIESMTADFNPEDYTDAYREALQDLIAAKASGRAAPGKKAKAAPKAKVINLMDALQKSVDAKNAPKGAKAAKKTAKKAAKKSARKTAAKQTTARKRTVKKAAAKKSAAARRKSA</sequence>
<proteinExistence type="inferred from homology"/>
<dbReference type="HAMAP" id="MF_01875">
    <property type="entry name" value="Prokaryotic_Ku"/>
    <property type="match status" value="1"/>
</dbReference>
<feature type="domain" description="Ku" evidence="5">
    <location>
        <begin position="53"/>
        <end position="180"/>
    </location>
</feature>
<dbReference type="SMART" id="SM00559">
    <property type="entry name" value="Ku78"/>
    <property type="match status" value="1"/>
</dbReference>
<dbReference type="CDD" id="cd00789">
    <property type="entry name" value="KU_like"/>
    <property type="match status" value="1"/>
</dbReference>
<gene>
    <name evidence="3" type="primary">ku</name>
    <name evidence="6" type="ORF">SAMN05216298_2978</name>
</gene>
<dbReference type="GO" id="GO:0006303">
    <property type="term" value="P:double-strand break repair via nonhomologous end joining"/>
    <property type="evidence" value="ECO:0007669"/>
    <property type="project" value="UniProtKB-UniRule"/>
</dbReference>
<comment type="function">
    <text evidence="3">With LigD forms a non-homologous end joining (NHEJ) DNA repair enzyme, which repairs dsDNA breaks with reduced fidelity. Binds linear dsDNA with 5'- and 3'- overhangs but not closed circular dsDNA nor ssDNA. Recruits and stimulates the ligase activity of LigD.</text>
</comment>
<evidence type="ECO:0000256" key="3">
    <source>
        <dbReference type="HAMAP-Rule" id="MF_01875"/>
    </source>
</evidence>
<dbReference type="PANTHER" id="PTHR41251">
    <property type="entry name" value="NON-HOMOLOGOUS END JOINING PROTEIN KU"/>
    <property type="match status" value="1"/>
</dbReference>
<evidence type="ECO:0000313" key="6">
    <source>
        <dbReference type="EMBL" id="SDL19123.1"/>
    </source>
</evidence>
<reference evidence="7" key="1">
    <citation type="submission" date="2016-10" db="EMBL/GenBank/DDBJ databases">
        <authorList>
            <person name="Varghese N."/>
            <person name="Submissions S."/>
        </authorList>
    </citation>
    <scope>NUCLEOTIDE SEQUENCE [LARGE SCALE GENOMIC DNA]</scope>
    <source>
        <strain evidence="7">CGMCC 4.3147</strain>
    </source>
</reference>
<dbReference type="RefSeq" id="WP_091051407.1">
    <property type="nucleotide sequence ID" value="NZ_FNGF01000004.1"/>
</dbReference>
<accession>A0A1G9I2S9</accession>
<comment type="similarity">
    <text evidence="3">Belongs to the prokaryotic Ku family.</text>
</comment>
<dbReference type="NCBIfam" id="TIGR02772">
    <property type="entry name" value="Ku_bact"/>
    <property type="match status" value="1"/>
</dbReference>
<comment type="subunit">
    <text evidence="3">Homodimer. Interacts with LigD.</text>
</comment>
<dbReference type="GO" id="GO:0006310">
    <property type="term" value="P:DNA recombination"/>
    <property type="evidence" value="ECO:0007669"/>
    <property type="project" value="UniProtKB-KW"/>
</dbReference>
<dbReference type="Proteomes" id="UP000198662">
    <property type="component" value="Unassembled WGS sequence"/>
</dbReference>
<keyword evidence="7" id="KW-1185">Reference proteome</keyword>
<feature type="region of interest" description="Disordered" evidence="4">
    <location>
        <begin position="251"/>
        <end position="305"/>
    </location>
</feature>
<dbReference type="Gene3D" id="2.40.290.10">
    <property type="match status" value="1"/>
</dbReference>
<dbReference type="FunFam" id="2.40.290.10:FF:000004">
    <property type="entry name" value="Non-homologous end joining protein Ku"/>
    <property type="match status" value="1"/>
</dbReference>
<dbReference type="InterPro" id="IPR006164">
    <property type="entry name" value="DNA_bd_Ku70/Ku80"/>
</dbReference>
<keyword evidence="2 3" id="KW-0233">DNA recombination</keyword>
<dbReference type="AlphaFoldDB" id="A0A1G9I2S9"/>
<dbReference type="InterPro" id="IPR009187">
    <property type="entry name" value="Prok_Ku"/>
</dbReference>
<evidence type="ECO:0000313" key="7">
    <source>
        <dbReference type="Proteomes" id="UP000198662"/>
    </source>
</evidence>
<organism evidence="6 7">
    <name type="scientific">Glycomyces sambucus</name>
    <dbReference type="NCBI Taxonomy" id="380244"/>
    <lineage>
        <taxon>Bacteria</taxon>
        <taxon>Bacillati</taxon>
        <taxon>Actinomycetota</taxon>
        <taxon>Actinomycetes</taxon>
        <taxon>Glycomycetales</taxon>
        <taxon>Glycomycetaceae</taxon>
        <taxon>Glycomyces</taxon>
    </lineage>
</organism>
<dbReference type="PIRSF" id="PIRSF006493">
    <property type="entry name" value="Prok_Ku"/>
    <property type="match status" value="1"/>
</dbReference>
<dbReference type="PANTHER" id="PTHR41251:SF1">
    <property type="entry name" value="NON-HOMOLOGOUS END JOINING PROTEIN KU"/>
    <property type="match status" value="1"/>
</dbReference>
<evidence type="ECO:0000256" key="1">
    <source>
        <dbReference type="ARBA" id="ARBA00023125"/>
    </source>
</evidence>
<feature type="compositionally biased region" description="Basic residues" evidence="4">
    <location>
        <begin position="260"/>
        <end position="305"/>
    </location>
</feature>
<dbReference type="Pfam" id="PF02735">
    <property type="entry name" value="Ku"/>
    <property type="match status" value="1"/>
</dbReference>